<dbReference type="GO" id="GO:0005975">
    <property type="term" value="P:carbohydrate metabolic process"/>
    <property type="evidence" value="ECO:0007669"/>
    <property type="project" value="InterPro"/>
</dbReference>
<dbReference type="Proteomes" id="UP000605148">
    <property type="component" value="Unassembled WGS sequence"/>
</dbReference>
<dbReference type="GO" id="GO:0009254">
    <property type="term" value="P:peptidoglycan turnover"/>
    <property type="evidence" value="ECO:0007669"/>
    <property type="project" value="TreeGrafter"/>
</dbReference>
<feature type="domain" description="Glycoside hydrolase family 3 N-terminal" evidence="6">
    <location>
        <begin position="4"/>
        <end position="136"/>
    </location>
</feature>
<dbReference type="PANTHER" id="PTHR30480:SF13">
    <property type="entry name" value="BETA-HEXOSAMINIDASE"/>
    <property type="match status" value="1"/>
</dbReference>
<dbReference type="PROSITE" id="PS00775">
    <property type="entry name" value="GLYCOSYL_HYDROL_F3"/>
    <property type="match status" value="1"/>
</dbReference>
<dbReference type="EMBL" id="BMFA01000008">
    <property type="protein sequence ID" value="GGB54283.1"/>
    <property type="molecule type" value="Genomic_DNA"/>
</dbReference>
<gene>
    <name evidence="7" type="ORF">GCM10011316_27920</name>
</gene>
<evidence type="ECO:0000313" key="7">
    <source>
        <dbReference type="EMBL" id="GGB54283.1"/>
    </source>
</evidence>
<evidence type="ECO:0000256" key="2">
    <source>
        <dbReference type="ARBA" id="ARBA00005336"/>
    </source>
</evidence>
<name>A0A916TKX3_9HYPH</name>
<protein>
    <recommendedName>
        <fullName evidence="3">beta-N-acetylhexosaminidase</fullName>
        <ecNumber evidence="3">3.2.1.52</ecNumber>
    </recommendedName>
</protein>
<dbReference type="SUPFAM" id="SSF51445">
    <property type="entry name" value="(Trans)glycosidases"/>
    <property type="match status" value="1"/>
</dbReference>
<dbReference type="InterPro" id="IPR017853">
    <property type="entry name" value="GH"/>
</dbReference>
<evidence type="ECO:0000256" key="5">
    <source>
        <dbReference type="ARBA" id="ARBA00023295"/>
    </source>
</evidence>
<dbReference type="PANTHER" id="PTHR30480">
    <property type="entry name" value="BETA-HEXOSAMINIDASE-RELATED"/>
    <property type="match status" value="1"/>
</dbReference>
<dbReference type="Pfam" id="PF00933">
    <property type="entry name" value="Glyco_hydro_3"/>
    <property type="match status" value="1"/>
</dbReference>
<keyword evidence="4" id="KW-0378">Hydrolase</keyword>
<evidence type="ECO:0000256" key="3">
    <source>
        <dbReference type="ARBA" id="ARBA00012663"/>
    </source>
</evidence>
<comment type="caution">
    <text evidence="7">The sequence shown here is derived from an EMBL/GenBank/DDBJ whole genome shotgun (WGS) entry which is preliminary data.</text>
</comment>
<dbReference type="EC" id="3.2.1.52" evidence="3"/>
<sequence>MAGGVLPVIKHLPGHGRARVDSHLELPVIEAPLETLRAADFAPFRALRHLPLAMTAHLLYPEIDPDNPATQSVKVITEVIRGDIGFEGCLMSDDISMKALGGDMSARAAKTFEAGCDLVLHCNGDMAEMQAVAAVAPEMFGVRAERCQKVLECRTGAATRLDPEQALAELDARLRPVWQRPG</sequence>
<dbReference type="InterPro" id="IPR019800">
    <property type="entry name" value="Glyco_hydro_3_AS"/>
</dbReference>
<accession>A0A916TKX3</accession>
<comment type="catalytic activity">
    <reaction evidence="1">
        <text>Hydrolysis of terminal non-reducing N-acetyl-D-hexosamine residues in N-acetyl-beta-D-hexosaminides.</text>
        <dbReference type="EC" id="3.2.1.52"/>
    </reaction>
</comment>
<evidence type="ECO:0000313" key="8">
    <source>
        <dbReference type="Proteomes" id="UP000605148"/>
    </source>
</evidence>
<reference evidence="7" key="2">
    <citation type="submission" date="2020-09" db="EMBL/GenBank/DDBJ databases">
        <authorList>
            <person name="Sun Q."/>
            <person name="Zhou Y."/>
        </authorList>
    </citation>
    <scope>NUCLEOTIDE SEQUENCE</scope>
    <source>
        <strain evidence="7">CGMCC 1.12426</strain>
    </source>
</reference>
<dbReference type="InterPro" id="IPR001764">
    <property type="entry name" value="Glyco_hydro_3_N"/>
</dbReference>
<dbReference type="Gene3D" id="3.20.20.300">
    <property type="entry name" value="Glycoside hydrolase, family 3, N-terminal domain"/>
    <property type="match status" value="1"/>
</dbReference>
<comment type="similarity">
    <text evidence="2">Belongs to the glycosyl hydrolase 3 family.</text>
</comment>
<dbReference type="InterPro" id="IPR036962">
    <property type="entry name" value="Glyco_hydro_3_N_sf"/>
</dbReference>
<dbReference type="InterPro" id="IPR050226">
    <property type="entry name" value="NagZ_Beta-hexosaminidase"/>
</dbReference>
<keyword evidence="8" id="KW-1185">Reference proteome</keyword>
<dbReference type="AlphaFoldDB" id="A0A916TKX3"/>
<evidence type="ECO:0000259" key="6">
    <source>
        <dbReference type="Pfam" id="PF00933"/>
    </source>
</evidence>
<reference evidence="7" key="1">
    <citation type="journal article" date="2014" name="Int. J. Syst. Evol. Microbiol.">
        <title>Complete genome sequence of Corynebacterium casei LMG S-19264T (=DSM 44701T), isolated from a smear-ripened cheese.</title>
        <authorList>
            <consortium name="US DOE Joint Genome Institute (JGI-PGF)"/>
            <person name="Walter F."/>
            <person name="Albersmeier A."/>
            <person name="Kalinowski J."/>
            <person name="Ruckert C."/>
        </authorList>
    </citation>
    <scope>NUCLEOTIDE SEQUENCE</scope>
    <source>
        <strain evidence="7">CGMCC 1.12426</strain>
    </source>
</reference>
<keyword evidence="5" id="KW-0326">Glycosidase</keyword>
<evidence type="ECO:0000256" key="1">
    <source>
        <dbReference type="ARBA" id="ARBA00001231"/>
    </source>
</evidence>
<proteinExistence type="inferred from homology"/>
<evidence type="ECO:0000256" key="4">
    <source>
        <dbReference type="ARBA" id="ARBA00022801"/>
    </source>
</evidence>
<dbReference type="GO" id="GO:0004563">
    <property type="term" value="F:beta-N-acetylhexosaminidase activity"/>
    <property type="evidence" value="ECO:0007669"/>
    <property type="project" value="UniProtKB-EC"/>
</dbReference>
<organism evidence="7 8">
    <name type="scientific">Roseibium aquae</name>
    <dbReference type="NCBI Taxonomy" id="1323746"/>
    <lineage>
        <taxon>Bacteria</taxon>
        <taxon>Pseudomonadati</taxon>
        <taxon>Pseudomonadota</taxon>
        <taxon>Alphaproteobacteria</taxon>
        <taxon>Hyphomicrobiales</taxon>
        <taxon>Stappiaceae</taxon>
        <taxon>Roseibium</taxon>
    </lineage>
</organism>